<keyword evidence="4" id="KW-1133">Transmembrane helix</keyword>
<dbReference type="GO" id="GO:0006816">
    <property type="term" value="P:calcium ion transport"/>
    <property type="evidence" value="ECO:0007669"/>
    <property type="project" value="TreeGrafter"/>
</dbReference>
<keyword evidence="3" id="KW-0677">Repeat</keyword>
<protein>
    <recommendedName>
        <fullName evidence="7">PKD/REJ-like domain-containing protein</fullName>
    </recommendedName>
</protein>
<feature type="region of interest" description="Disordered" evidence="6">
    <location>
        <begin position="382"/>
        <end position="407"/>
    </location>
</feature>
<comment type="caution">
    <text evidence="8">The sequence shown here is derived from an EMBL/GenBank/DDBJ whole genome shotgun (WGS) entry which is preliminary data.</text>
</comment>
<comment type="subcellular location">
    <subcellularLocation>
        <location evidence="1">Membrane</location>
    </subcellularLocation>
</comment>
<sequence>MPGARGELDFINILGLPVGKAEAVAVEMLKKVDELCGILPTLNKLGHAQAQGLLLRYCAHPRLGLWLRGVPPEMMQEAAEEHDRRMREALQDLLPGGVLASHSLEFATLPHGMGLTKATRVSSAAWLGGFAQVWRDMRDLFPTVTGGCEDLGAESDLPYVRSVQGAMQKVAEAMREIEETRRAEQHLPPQPWSSARLSTVWRCATYCMLSNPFSAKLGDAKIVEARWIPRVHTCWLAVGALEFCGGNWFSFIHHKLQRVLFEVAKSAYPLASALHDDFAGYLTYSPNHCPDVTVLDAEGPGRHVIFDVATTRPMADTHLGAAMMAPGAAAKNVEESKKATYGNMHPHEFVPFGVEVYGGLGPEAMAFLKKTQGRFGGRRYTVENAAEEEDVDEEGNEGGDEEEGEAGRMASRLLESMEDVRREEEHLSIVGGQGGGTVEGYFGAGETGCFPGDQSNERDEQQVVTNVCAAGPCFPGVICTEVPAAERAPGAASHTCGECPEGYRGNGTCCEVCELLLELDHQMGTVVNGEMKRKYSNQLTGAFHDLSDPMCVLTQGVQYIWEGTSSDGKVLALDSNINKRESLQLYLPRNSLTAGVAYHVRLRAALRGNRRVFASASTSFVVASQPLVALINGGNVHTTEGSLVRLDAGASYDPDDAPGELMYQWKCVRTDRAVLEANVSGLGGEGEAVEDRMDWEVPQTDDEAKGMQCRTISGNLLPVVMRQAVLTIMLQGAQWGARYALACQVSKADRQSTASTWVTISLGLAPVPALQPLPRKHTSNTKLILKSETESLRPETLAIMWSAEQVTGTGAGSTLDLASATSKSLYAPELVLRPNTLTPGSTYRFTLTARDSRGVSSAVLDVRVNSPPHSGELLPVTPLEGYLLDTRFSFQGIGWEDEYDDKPLWYQVRYEVVVPEWATNLDQRRLMLTQWQVSPKFQEQLCAAGHVETGHRVSVFLYVKDSLGATAAGEAKHNISVRPQDFENEAKLDAAVNNLLHDAAMSVAEGADSSNQVVGIAAMLQESATQRLPSQRHLSAYGSAAPSSARLEQREEMAQIMDGMLANLPPTTDTVTRLAEAVAVIASAPLQLTERARSCLRDTAKSLTDMTSGSDADSQLDLEGASALMRALSDTVAGALGNRSSNQSTEVALTVEAVHGIGHASATWLRPGEVPVLVEADLLSYAVQRDNLSEINARAYATSLTDAKGASVLLPPSLGAVLGSVASDTTIMLVGSTVDQHYSETWAPEATTAPQGRPIVEHSIMSGDQLEVDVGTVVSRVTDISLYEADRPQEALLVSGLPEAITLTLPILPQPFSLLNSSTAMHVNLGMRRQVSQTAQCRFWNAATGRYSSDWCATLPNPTPPGAPAFWENINVSANGSSAALDTRWTLGAALIASGCTATWQGVSPEYGGADVGMRQYVGEGCQLANPLNEAECWWNWKRQAFEGSGCVWAMAAECLCTHLTDFAVITVGNLEPPEKISIYDEEDLAALSAADVANSQKLITVLIVLMVGAPLLFMFSNVMHNRARLQLMQALLDPQMHTFCEIDGAWTWSIRKSKKEKFSFANEVMQLVADMRLADRSSQTKTMPFSSEAPNNSLHGSGMVAENSVECINLDEDGDASEAGGYPETGEQLMEEEEEVDSDDIVLLSLGNEPSVRIRPPVDLHLLNVQVWNGDRLGKPGCLDPIEGDITARSGNGIHRPSLFPLQFTKDNLRSKFAMGMVHGSYGGNLRASHNAEQLSVPVTESYLTVMQDPESELGRNNKQSSYSDMVTALADDEQIPFASTRRVLPHQTLRPTLRQKISRAPASFFRISASVLAGLRRKKQSAPCSVEGQRGVAWGLVRGAAKVYTALEGIFVKTKLRNELEKETIAQQDSQPLFDLLDLHPHRVHLSIPLDYLAVQAKLKLQAKIAGNKRRIKYGNMLDAKNSGQSFDTDADAIVPTQPPSKQPGQPVAESIEFKGSNMGDSAGKAVSKIIDLANSSVSTRGVARSSRGLPAASTPSELERPEELWHRLRLRQNELPIDRLMGTAIVQAYFEVHSVLGKDVLRKQMELADGMPWQLPNSRRFSWYVDVLKVLINNISTQGWYSRSRQWNLIFLQRIDGAFDLTDPLATVLTAGEPKVPLNKNPIPQFDKVELKRSIPPQLLELQAFLGIDILHTLWASMLAQQALTRSPHQWRYNPWETNEGQQRTSENSVECYVLGCCAAQPALATQYSELLAIASATVTKWEAICTSHPHCALVPGIIQGPLHLDSAAPNQIWMLLALSLYWWLPDPLHVVAHWDAEHGAVPA</sequence>
<evidence type="ECO:0000256" key="5">
    <source>
        <dbReference type="ARBA" id="ARBA00023136"/>
    </source>
</evidence>
<keyword evidence="5" id="KW-0472">Membrane</keyword>
<dbReference type="InterPro" id="IPR002859">
    <property type="entry name" value="PKD/REJ-like"/>
</dbReference>
<evidence type="ECO:0000313" key="9">
    <source>
        <dbReference type="Proteomes" id="UP001190700"/>
    </source>
</evidence>
<evidence type="ECO:0000256" key="3">
    <source>
        <dbReference type="ARBA" id="ARBA00022737"/>
    </source>
</evidence>
<evidence type="ECO:0000313" key="8">
    <source>
        <dbReference type="EMBL" id="KAK3263166.1"/>
    </source>
</evidence>
<dbReference type="PANTHER" id="PTHR46730:SF1">
    <property type="entry name" value="PLAT DOMAIN-CONTAINING PROTEIN"/>
    <property type="match status" value="1"/>
</dbReference>
<evidence type="ECO:0000256" key="1">
    <source>
        <dbReference type="ARBA" id="ARBA00004370"/>
    </source>
</evidence>
<organism evidence="8 9">
    <name type="scientific">Cymbomonas tetramitiformis</name>
    <dbReference type="NCBI Taxonomy" id="36881"/>
    <lineage>
        <taxon>Eukaryota</taxon>
        <taxon>Viridiplantae</taxon>
        <taxon>Chlorophyta</taxon>
        <taxon>Pyramimonadophyceae</taxon>
        <taxon>Pyramimonadales</taxon>
        <taxon>Pyramimonadaceae</taxon>
        <taxon>Cymbomonas</taxon>
    </lineage>
</organism>
<evidence type="ECO:0000256" key="4">
    <source>
        <dbReference type="ARBA" id="ARBA00022989"/>
    </source>
</evidence>
<dbReference type="GO" id="GO:0005886">
    <property type="term" value="C:plasma membrane"/>
    <property type="evidence" value="ECO:0007669"/>
    <property type="project" value="TreeGrafter"/>
</dbReference>
<accession>A0AAE0FQ62</accession>
<evidence type="ECO:0000256" key="2">
    <source>
        <dbReference type="ARBA" id="ARBA00022692"/>
    </source>
</evidence>
<evidence type="ECO:0000256" key="6">
    <source>
        <dbReference type="SAM" id="MobiDB-lite"/>
    </source>
</evidence>
<reference evidence="8 9" key="1">
    <citation type="journal article" date="2015" name="Genome Biol. Evol.">
        <title>Comparative Genomics of a Bacterivorous Green Alga Reveals Evolutionary Causalities and Consequences of Phago-Mixotrophic Mode of Nutrition.</title>
        <authorList>
            <person name="Burns J.A."/>
            <person name="Paasch A."/>
            <person name="Narechania A."/>
            <person name="Kim E."/>
        </authorList>
    </citation>
    <scope>NUCLEOTIDE SEQUENCE [LARGE SCALE GENOMIC DNA]</scope>
    <source>
        <strain evidence="8 9">PLY_AMNH</strain>
    </source>
</reference>
<feature type="domain" description="PKD/REJ-like" evidence="7">
    <location>
        <begin position="551"/>
        <end position="997"/>
    </location>
</feature>
<keyword evidence="9" id="KW-1185">Reference proteome</keyword>
<dbReference type="EMBL" id="LGRX02015663">
    <property type="protein sequence ID" value="KAK3263166.1"/>
    <property type="molecule type" value="Genomic_DNA"/>
</dbReference>
<evidence type="ECO:0000259" key="7">
    <source>
        <dbReference type="Pfam" id="PF02010"/>
    </source>
</evidence>
<dbReference type="GO" id="GO:0005261">
    <property type="term" value="F:monoatomic cation channel activity"/>
    <property type="evidence" value="ECO:0007669"/>
    <property type="project" value="TreeGrafter"/>
</dbReference>
<dbReference type="Proteomes" id="UP001190700">
    <property type="component" value="Unassembled WGS sequence"/>
</dbReference>
<feature type="compositionally biased region" description="Acidic residues" evidence="6">
    <location>
        <begin position="385"/>
        <end position="404"/>
    </location>
</feature>
<keyword evidence="2" id="KW-0812">Transmembrane</keyword>
<dbReference type="PANTHER" id="PTHR46730">
    <property type="entry name" value="POLYCYSTIN-1"/>
    <property type="match status" value="1"/>
</dbReference>
<gene>
    <name evidence="8" type="ORF">CYMTET_28014</name>
</gene>
<name>A0AAE0FQ62_9CHLO</name>
<dbReference type="Pfam" id="PF02010">
    <property type="entry name" value="REJ"/>
    <property type="match status" value="1"/>
</dbReference>
<proteinExistence type="predicted"/>